<comment type="subcellular location">
    <subcellularLocation>
        <location evidence="1">Cell membrane</location>
        <topology evidence="1">Multi-pass membrane protein</topology>
    </subcellularLocation>
</comment>
<dbReference type="AlphaFoldDB" id="A0A5S3NY70"/>
<dbReference type="Pfam" id="PF13440">
    <property type="entry name" value="Polysacc_synt_3"/>
    <property type="match status" value="1"/>
</dbReference>
<feature type="transmembrane region" description="Helical" evidence="7">
    <location>
        <begin position="303"/>
        <end position="326"/>
    </location>
</feature>
<evidence type="ECO:0000256" key="6">
    <source>
        <dbReference type="ARBA" id="ARBA00023136"/>
    </source>
</evidence>
<dbReference type="PANTHER" id="PTHR30250:SF10">
    <property type="entry name" value="LIPOPOLYSACCHARIDE BIOSYNTHESIS PROTEIN WZXC"/>
    <property type="match status" value="1"/>
</dbReference>
<gene>
    <name evidence="8" type="ORF">FEV51_12645</name>
</gene>
<feature type="transmembrane region" description="Helical" evidence="7">
    <location>
        <begin position="453"/>
        <end position="475"/>
    </location>
</feature>
<keyword evidence="9" id="KW-1185">Reference proteome</keyword>
<evidence type="ECO:0000256" key="4">
    <source>
        <dbReference type="ARBA" id="ARBA00022692"/>
    </source>
</evidence>
<dbReference type="GO" id="GO:0005886">
    <property type="term" value="C:plasma membrane"/>
    <property type="evidence" value="ECO:0007669"/>
    <property type="project" value="UniProtKB-SubCell"/>
</dbReference>
<dbReference type="InterPro" id="IPR050833">
    <property type="entry name" value="Poly_Biosynth_Transport"/>
</dbReference>
<dbReference type="EMBL" id="VCAO01000012">
    <property type="protein sequence ID" value="TMM45321.1"/>
    <property type="molecule type" value="Genomic_DNA"/>
</dbReference>
<feature type="transmembrane region" description="Helical" evidence="7">
    <location>
        <begin position="422"/>
        <end position="447"/>
    </location>
</feature>
<organism evidence="8 9">
    <name type="scientific">Qipengyuania marisflavi</name>
    <dbReference type="NCBI Taxonomy" id="2486356"/>
    <lineage>
        <taxon>Bacteria</taxon>
        <taxon>Pseudomonadati</taxon>
        <taxon>Pseudomonadota</taxon>
        <taxon>Alphaproteobacteria</taxon>
        <taxon>Sphingomonadales</taxon>
        <taxon>Erythrobacteraceae</taxon>
        <taxon>Qipengyuania</taxon>
    </lineage>
</organism>
<keyword evidence="4 7" id="KW-0812">Transmembrane</keyword>
<keyword evidence="6 7" id="KW-0472">Membrane</keyword>
<name>A0A5S3NY70_9SPHN</name>
<evidence type="ECO:0000256" key="1">
    <source>
        <dbReference type="ARBA" id="ARBA00004651"/>
    </source>
</evidence>
<dbReference type="PANTHER" id="PTHR30250">
    <property type="entry name" value="PST FAMILY PREDICTED COLANIC ACID TRANSPORTER"/>
    <property type="match status" value="1"/>
</dbReference>
<comment type="similarity">
    <text evidence="2">Belongs to the polysaccharide synthase family.</text>
</comment>
<feature type="transmembrane region" description="Helical" evidence="7">
    <location>
        <begin position="27"/>
        <end position="47"/>
    </location>
</feature>
<dbReference type="Proteomes" id="UP000309668">
    <property type="component" value="Unassembled WGS sequence"/>
</dbReference>
<protein>
    <submittedName>
        <fullName evidence="8">Lipopolysaccharide biosynthesis protein</fullName>
    </submittedName>
</protein>
<keyword evidence="3" id="KW-1003">Cell membrane</keyword>
<feature type="transmembrane region" description="Helical" evidence="7">
    <location>
        <begin position="158"/>
        <end position="179"/>
    </location>
</feature>
<evidence type="ECO:0000256" key="2">
    <source>
        <dbReference type="ARBA" id="ARBA00007430"/>
    </source>
</evidence>
<sequence length="502" mass="53831">MSGSGFTEQASPEGFAARVRIALAWRWGSQLIAQLITWSATIMVVRLLNPADYGLFAMSQVVVVALNFLNGWSFATSLVQAERVGRREIGQVFALLLLMNGTLAAAQLLLAPVAADYYGQPAVAHLLRVQALIFITTPFIALPASLLSRRLEFRSQGIANLASAIVGAMAALTLAWLGYGVWALVYAPILAFATRGLIMTVAARLFVWPVFNFRGAGQLIGFGGALTLCQLFWIIQSQSDIFIAGSRFTPSELGLYSEALFLTLIVTGRFLPPINEVAFPAYAELHKAGHSMAPFFERTVRSVLLVTAPIYIGLALTAPEAIITLFGDKWAAMAPIVTGLCLVMPLLALQIICSPTTNATGHTRTYILTSATGAVLFTACFLAGVQFGPMGLVHAWWVAAPLLLLVTLVLTLPHVGMSAARYLAACAPAVISCAIMALAVIAVRTALPDWHPALRLIALTGTGVMAYSLALIILWRDVVRDSWTLLRRTPASPIDLPANESV</sequence>
<feature type="transmembrane region" description="Helical" evidence="7">
    <location>
        <begin position="394"/>
        <end position="415"/>
    </location>
</feature>
<dbReference type="OrthoDB" id="7605542at2"/>
<feature type="transmembrane region" description="Helical" evidence="7">
    <location>
        <begin position="332"/>
        <end position="353"/>
    </location>
</feature>
<feature type="transmembrane region" description="Helical" evidence="7">
    <location>
        <begin position="185"/>
        <end position="207"/>
    </location>
</feature>
<proteinExistence type="inferred from homology"/>
<comment type="caution">
    <text evidence="8">The sequence shown here is derived from an EMBL/GenBank/DDBJ whole genome shotgun (WGS) entry which is preliminary data.</text>
</comment>
<evidence type="ECO:0000313" key="9">
    <source>
        <dbReference type="Proteomes" id="UP000309668"/>
    </source>
</evidence>
<feature type="transmembrane region" description="Helical" evidence="7">
    <location>
        <begin position="92"/>
        <end position="115"/>
    </location>
</feature>
<dbReference type="RefSeq" id="WP_138619434.1">
    <property type="nucleotide sequence ID" value="NZ_VCAO01000012.1"/>
</dbReference>
<keyword evidence="5 7" id="KW-1133">Transmembrane helix</keyword>
<evidence type="ECO:0000256" key="3">
    <source>
        <dbReference type="ARBA" id="ARBA00022475"/>
    </source>
</evidence>
<feature type="transmembrane region" description="Helical" evidence="7">
    <location>
        <begin position="53"/>
        <end position="72"/>
    </location>
</feature>
<feature type="transmembrane region" description="Helical" evidence="7">
    <location>
        <begin position="365"/>
        <end position="388"/>
    </location>
</feature>
<evidence type="ECO:0000313" key="8">
    <source>
        <dbReference type="EMBL" id="TMM45321.1"/>
    </source>
</evidence>
<evidence type="ECO:0000256" key="7">
    <source>
        <dbReference type="SAM" id="Phobius"/>
    </source>
</evidence>
<reference evidence="8 9" key="1">
    <citation type="submission" date="2019-05" db="EMBL/GenBank/DDBJ databases">
        <title>Erythrobacter marisflavi sp. nov., isolated from isolated from water of an estuary environment.</title>
        <authorList>
            <person name="Yoon J.-H."/>
        </authorList>
    </citation>
    <scope>NUCLEOTIDE SEQUENCE [LARGE SCALE GENOMIC DNA]</scope>
    <source>
        <strain evidence="8 9">KEM-5</strain>
    </source>
</reference>
<evidence type="ECO:0000256" key="5">
    <source>
        <dbReference type="ARBA" id="ARBA00022989"/>
    </source>
</evidence>
<accession>A0A5S3NY70</accession>
<feature type="transmembrane region" description="Helical" evidence="7">
    <location>
        <begin position="127"/>
        <end position="146"/>
    </location>
</feature>
<dbReference type="CDD" id="cd13127">
    <property type="entry name" value="MATE_tuaB_like"/>
    <property type="match status" value="1"/>
</dbReference>